<proteinExistence type="predicted"/>
<organism evidence="1 2">
    <name type="scientific">Candidatus Marithioploca araucensis</name>
    <dbReference type="NCBI Taxonomy" id="70273"/>
    <lineage>
        <taxon>Bacteria</taxon>
        <taxon>Pseudomonadati</taxon>
        <taxon>Pseudomonadota</taxon>
        <taxon>Gammaproteobacteria</taxon>
        <taxon>Thiotrichales</taxon>
        <taxon>Thiotrichaceae</taxon>
        <taxon>Candidatus Marithioploca</taxon>
    </lineage>
</organism>
<dbReference type="Pfam" id="PF12784">
    <property type="entry name" value="PDDEXK_2"/>
    <property type="match status" value="1"/>
</dbReference>
<sequence length="260" mass="30352">MIEVAPLRYGVIFKKVFSKPHIFTAFVKDMLGIEIEISKVETEKSFSPVIGNVDSRFDLFAQDKKNRFIVDIQYKRYKDHYDRFLHYHCAALLEQITSSANYKPDMQVYTIVVLTSGDKHKTDILVTDFSPKKLDGTCITETQHKIVYVCPKYVTDKTPEPYQEWLKAINDSLDNQVEENDYQNEIVQEIFSLIKKDKISPEEYARMKDEYSDEEYMQEQIQKAREEEVLLMAKNMKEAKVAIKTIAEVTGLSMEQIESL</sequence>
<evidence type="ECO:0000313" key="1">
    <source>
        <dbReference type="EMBL" id="MDM8562220.1"/>
    </source>
</evidence>
<dbReference type="Proteomes" id="UP001171945">
    <property type="component" value="Unassembled WGS sequence"/>
</dbReference>
<reference evidence="1" key="1">
    <citation type="submission" date="2023-06" db="EMBL/GenBank/DDBJ databases">
        <title>Uncultivated large filamentous bacteria from sulfidic sediments reveal new species and different genomic features in energy metabolism and defense.</title>
        <authorList>
            <person name="Fonseca A."/>
        </authorList>
    </citation>
    <scope>NUCLEOTIDE SEQUENCE</scope>
    <source>
        <strain evidence="1">HSG4</strain>
    </source>
</reference>
<gene>
    <name evidence="1" type="ORF">QUF54_02585</name>
</gene>
<evidence type="ECO:0000313" key="2">
    <source>
        <dbReference type="Proteomes" id="UP001171945"/>
    </source>
</evidence>
<keyword evidence="2" id="KW-1185">Reference proteome</keyword>
<accession>A0ABT7VRC6</accession>
<name>A0ABT7VRC6_9GAMM</name>
<comment type="caution">
    <text evidence="1">The sequence shown here is derived from an EMBL/GenBank/DDBJ whole genome shotgun (WGS) entry which is preliminary data.</text>
</comment>
<protein>
    <submittedName>
        <fullName evidence="1">PD-(D/E)XK nuclease family transposase</fullName>
    </submittedName>
</protein>
<dbReference type="EMBL" id="JAUCGM010000088">
    <property type="protein sequence ID" value="MDM8562220.1"/>
    <property type="molecule type" value="Genomic_DNA"/>
</dbReference>